<dbReference type="eggNOG" id="ENOG502QPW4">
    <property type="taxonomic scope" value="Eukaryota"/>
</dbReference>
<name>E3NLK6_CAERE</name>
<dbReference type="InterPro" id="IPR033228">
    <property type="entry name" value="SZT2"/>
</dbReference>
<feature type="non-terminal residue" evidence="1">
    <location>
        <position position="340"/>
    </location>
</feature>
<dbReference type="OrthoDB" id="43547at2759"/>
<gene>
    <name evidence="1" type="ORF">CRE_13153</name>
</gene>
<dbReference type="Proteomes" id="UP000008281">
    <property type="component" value="Unassembled WGS sequence"/>
</dbReference>
<reference evidence="1" key="1">
    <citation type="submission" date="2007-07" db="EMBL/GenBank/DDBJ databases">
        <title>PCAP assembly of the Caenorhabditis remanei genome.</title>
        <authorList>
            <consortium name="The Caenorhabditis remanei Sequencing Consortium"/>
            <person name="Wilson R.K."/>
        </authorList>
    </citation>
    <scope>NUCLEOTIDE SEQUENCE [LARGE SCALE GENOMIC DNA]</scope>
    <source>
        <strain evidence="1">PB4641</strain>
    </source>
</reference>
<evidence type="ECO:0000313" key="2">
    <source>
        <dbReference type="Proteomes" id="UP000008281"/>
    </source>
</evidence>
<dbReference type="AlphaFoldDB" id="E3NLK6"/>
<dbReference type="EMBL" id="DS268907">
    <property type="protein sequence ID" value="EFP04943.1"/>
    <property type="molecule type" value="Genomic_DNA"/>
</dbReference>
<dbReference type="PANTHER" id="PTHR14918:SF3">
    <property type="entry name" value="KICSTOR COMPLEX PROTEIN SZT2"/>
    <property type="match status" value="1"/>
</dbReference>
<dbReference type="GO" id="GO:0005777">
    <property type="term" value="C:peroxisome"/>
    <property type="evidence" value="ECO:0007669"/>
    <property type="project" value="InterPro"/>
</dbReference>
<proteinExistence type="predicted"/>
<dbReference type="STRING" id="31234.E3NLK6"/>
<dbReference type="InParanoid" id="E3NLK6"/>
<protein>
    <submittedName>
        <fullName evidence="1">Uncharacterized protein</fullName>
    </submittedName>
</protein>
<evidence type="ECO:0000313" key="1">
    <source>
        <dbReference type="EMBL" id="EFP04943.1"/>
    </source>
</evidence>
<accession>E3NLK6</accession>
<dbReference type="HOGENOM" id="CLU_817780_0_0_1"/>
<keyword evidence="2" id="KW-1185">Reference proteome</keyword>
<dbReference type="PANTHER" id="PTHR14918">
    <property type="entry name" value="KICSTOR COMPLEX PROTEIN SZT2"/>
    <property type="match status" value="1"/>
</dbReference>
<sequence>MEEKKLREAGEVFLFMHRIFRASRNLRAHWYIDHLDKAVSIQPIPQQSDPNEEEDEYSQEMTVIGIVPLGGDPTEIVGNEEFRVTVNTKCTYISRYYRIVFVLDLSPSVVVADDESNCCLVDRVIPSLRNALRSSVKSFIIPGTDRVFRPQVHTSICLFSPFMKFEETFTLCQGVFVTESNVDMVIESVETKFVEIYKRLFTFSRPILELWGKLKRRHKHNKFDSLCESDSQSEENIRKVVSGVGEELQMTSSAADSPAPHVLEDKYLMAEGEGKADGGSIMDIQRGIWTATEKHEDGKQLSFASDKSYVAPDWSLIFMLRMGLLQIQMLPENTQSSELS</sequence>
<organism evidence="2">
    <name type="scientific">Caenorhabditis remanei</name>
    <name type="common">Caenorhabditis vulgaris</name>
    <dbReference type="NCBI Taxonomy" id="31234"/>
    <lineage>
        <taxon>Eukaryota</taxon>
        <taxon>Metazoa</taxon>
        <taxon>Ecdysozoa</taxon>
        <taxon>Nematoda</taxon>
        <taxon>Chromadorea</taxon>
        <taxon>Rhabditida</taxon>
        <taxon>Rhabditina</taxon>
        <taxon>Rhabditomorpha</taxon>
        <taxon>Rhabditoidea</taxon>
        <taxon>Rhabditidae</taxon>
        <taxon>Peloderinae</taxon>
        <taxon>Caenorhabditis</taxon>
    </lineage>
</organism>